<sequence>MFGGNNTAGVARLRLATVVATMFSVGLVATGCTTAPVPTADKAEPHATVVRVIDGDTIVADVSGTEETIRLLNLDTPETKDPSVPVECLGPEATEFMESLLNPGDEIDLEYDVQRLDAYGRTLAGVYKDGSLVNADIAAAGLGVAVTYPPNERFYAEVKAAEAMAQKAAEGLFSPDVACTVPAMATAVIDDLENLEPADPGSSASAGKALAVVSAAVVAGKAKRAGLKALNTADDGVRGAVWATSKGRYLPGVDSALEGARTLETQLTKDLSVLAKKEKAERLAKAEAKKKAEARQKAIVAEQQAAARRKAAATKRYVAPKKSYRAPAQPRKRSTGGGSYSGYNGPRCYAPGGKSWRPC</sequence>
<feature type="region of interest" description="Disordered" evidence="1">
    <location>
        <begin position="310"/>
        <end position="359"/>
    </location>
</feature>
<dbReference type="InterPro" id="IPR035437">
    <property type="entry name" value="SNase_OB-fold_sf"/>
</dbReference>
<comment type="caution">
    <text evidence="3">The sequence shown here is derived from an EMBL/GenBank/DDBJ whole genome shotgun (WGS) entry which is preliminary data.</text>
</comment>
<evidence type="ECO:0000313" key="3">
    <source>
        <dbReference type="EMBL" id="MBB2994637.1"/>
    </source>
</evidence>
<dbReference type="Pfam" id="PF00565">
    <property type="entry name" value="SNase"/>
    <property type="match status" value="1"/>
</dbReference>
<name>A0A839QG31_9MICC</name>
<dbReference type="PROSITE" id="PS50830">
    <property type="entry name" value="TNASE_3"/>
    <property type="match status" value="1"/>
</dbReference>
<dbReference type="SMART" id="SM00318">
    <property type="entry name" value="SNc"/>
    <property type="match status" value="1"/>
</dbReference>
<dbReference type="InterPro" id="IPR016071">
    <property type="entry name" value="Staphylococal_nuclease_OB-fold"/>
</dbReference>
<reference evidence="3 4" key="1">
    <citation type="submission" date="2020-08" db="EMBL/GenBank/DDBJ databases">
        <title>Sequencing the genomes of 1000 actinobacteria strains.</title>
        <authorList>
            <person name="Klenk H.-P."/>
        </authorList>
    </citation>
    <scope>NUCLEOTIDE SEQUENCE [LARGE SCALE GENOMIC DNA]</scope>
    <source>
        <strain evidence="3 4">DSM 22826</strain>
    </source>
</reference>
<dbReference type="SUPFAM" id="SSF50199">
    <property type="entry name" value="Staphylococcal nuclease"/>
    <property type="match status" value="1"/>
</dbReference>
<dbReference type="RefSeq" id="WP_246380348.1">
    <property type="nucleotide sequence ID" value="NZ_BAABGK010000023.1"/>
</dbReference>
<keyword evidence="3" id="KW-0378">Hydrolase</keyword>
<keyword evidence="4" id="KW-1185">Reference proteome</keyword>
<dbReference type="EMBL" id="JACHVS010000001">
    <property type="protein sequence ID" value="MBB2994637.1"/>
    <property type="molecule type" value="Genomic_DNA"/>
</dbReference>
<proteinExistence type="predicted"/>
<protein>
    <submittedName>
        <fullName evidence="3">Micrococcal nuclease</fullName>
        <ecNumber evidence="3">3.1.31.1</ecNumber>
    </submittedName>
</protein>
<feature type="compositionally biased region" description="Basic residues" evidence="1">
    <location>
        <begin position="310"/>
        <end position="334"/>
    </location>
</feature>
<dbReference type="Proteomes" id="UP000523000">
    <property type="component" value="Unassembled WGS sequence"/>
</dbReference>
<dbReference type="AlphaFoldDB" id="A0A839QG31"/>
<accession>A0A839QG31</accession>
<evidence type="ECO:0000256" key="1">
    <source>
        <dbReference type="SAM" id="MobiDB-lite"/>
    </source>
</evidence>
<feature type="domain" description="TNase-like" evidence="2">
    <location>
        <begin position="43"/>
        <end position="175"/>
    </location>
</feature>
<dbReference type="Gene3D" id="2.40.50.90">
    <property type="match status" value="1"/>
</dbReference>
<organism evidence="3 4">
    <name type="scientific">Paeniglutamicibacter cryotolerans</name>
    <dbReference type="NCBI Taxonomy" id="670079"/>
    <lineage>
        <taxon>Bacteria</taxon>
        <taxon>Bacillati</taxon>
        <taxon>Actinomycetota</taxon>
        <taxon>Actinomycetes</taxon>
        <taxon>Micrococcales</taxon>
        <taxon>Micrococcaceae</taxon>
        <taxon>Paeniglutamicibacter</taxon>
    </lineage>
</organism>
<evidence type="ECO:0000313" key="4">
    <source>
        <dbReference type="Proteomes" id="UP000523000"/>
    </source>
</evidence>
<dbReference type="EC" id="3.1.31.1" evidence="3"/>
<evidence type="ECO:0000259" key="2">
    <source>
        <dbReference type="PROSITE" id="PS50830"/>
    </source>
</evidence>
<dbReference type="GO" id="GO:1990599">
    <property type="term" value="F:3' overhang single-stranded DNA endodeoxyribonuclease activity"/>
    <property type="evidence" value="ECO:0007669"/>
    <property type="project" value="UniProtKB-EC"/>
</dbReference>
<gene>
    <name evidence="3" type="ORF">E9229_000828</name>
</gene>